<accession>A0A498L5A9</accession>
<dbReference type="AlphaFoldDB" id="A0A498L5A9"/>
<dbReference type="EMBL" id="QBIY01013485">
    <property type="protein sequence ID" value="RXN03288.1"/>
    <property type="molecule type" value="Genomic_DNA"/>
</dbReference>
<organism evidence="1 2">
    <name type="scientific">Labeo rohita</name>
    <name type="common">Indian major carp</name>
    <name type="synonym">Cyprinus rohita</name>
    <dbReference type="NCBI Taxonomy" id="84645"/>
    <lineage>
        <taxon>Eukaryota</taxon>
        <taxon>Metazoa</taxon>
        <taxon>Chordata</taxon>
        <taxon>Craniata</taxon>
        <taxon>Vertebrata</taxon>
        <taxon>Euteleostomi</taxon>
        <taxon>Actinopterygii</taxon>
        <taxon>Neopterygii</taxon>
        <taxon>Teleostei</taxon>
        <taxon>Ostariophysi</taxon>
        <taxon>Cypriniformes</taxon>
        <taxon>Cyprinidae</taxon>
        <taxon>Labeoninae</taxon>
        <taxon>Labeonini</taxon>
        <taxon>Labeo</taxon>
    </lineage>
</organism>
<protein>
    <submittedName>
        <fullName evidence="1">Beta-arrestin-1 isoform X2</fullName>
    </submittedName>
</protein>
<sequence length="203" mass="21643">MASFTVRPIVASIAVRPIVASIAVRPIVASLTVRSIVASIAVWPIVASIAVRPVVASLAVQPKVASIAVRPIVASIAVWPIMTSIAVRPITASLLLSGLSWLLSRYPAYRDLSLSDLSTGTGRSRDGGYPTTVVLDESWIQDEPPGNPRPLLRTVTFPVNKVLGATATGSRIKDSPDGVRRTTVNDPGRRWGSWSLKVTGFNR</sequence>
<name>A0A498L5A9_LABRO</name>
<dbReference type="Proteomes" id="UP000290572">
    <property type="component" value="Unassembled WGS sequence"/>
</dbReference>
<keyword evidence="2" id="KW-1185">Reference proteome</keyword>
<gene>
    <name evidence="1" type="ORF">ROHU_013568</name>
</gene>
<evidence type="ECO:0000313" key="1">
    <source>
        <dbReference type="EMBL" id="RXN03288.1"/>
    </source>
</evidence>
<reference evidence="1 2" key="1">
    <citation type="submission" date="2018-03" db="EMBL/GenBank/DDBJ databases">
        <title>Draft genome sequence of Rohu Carp (Labeo rohita).</title>
        <authorList>
            <person name="Das P."/>
            <person name="Kushwaha B."/>
            <person name="Joshi C.G."/>
            <person name="Kumar D."/>
            <person name="Nagpure N.S."/>
            <person name="Sahoo L."/>
            <person name="Das S.P."/>
            <person name="Bit A."/>
            <person name="Patnaik S."/>
            <person name="Meher P.K."/>
            <person name="Jayasankar P."/>
            <person name="Koringa P.G."/>
            <person name="Patel N.V."/>
            <person name="Hinsu A.T."/>
            <person name="Kumar R."/>
            <person name="Pandey M."/>
            <person name="Agarwal S."/>
            <person name="Srivastava S."/>
            <person name="Singh M."/>
            <person name="Iquebal M.A."/>
            <person name="Jaiswal S."/>
            <person name="Angadi U.B."/>
            <person name="Kumar N."/>
            <person name="Raza M."/>
            <person name="Shah T.M."/>
            <person name="Rai A."/>
            <person name="Jena J.K."/>
        </authorList>
    </citation>
    <scope>NUCLEOTIDE SEQUENCE [LARGE SCALE GENOMIC DNA]</scope>
    <source>
        <strain evidence="1">DASCIFA01</strain>
        <tissue evidence="1">Testis</tissue>
    </source>
</reference>
<comment type="caution">
    <text evidence="1">The sequence shown here is derived from an EMBL/GenBank/DDBJ whole genome shotgun (WGS) entry which is preliminary data.</text>
</comment>
<proteinExistence type="predicted"/>
<evidence type="ECO:0000313" key="2">
    <source>
        <dbReference type="Proteomes" id="UP000290572"/>
    </source>
</evidence>